<evidence type="ECO:0000256" key="2">
    <source>
        <dbReference type="ARBA" id="ARBA00023015"/>
    </source>
</evidence>
<dbReference type="AlphaFoldDB" id="A0A7Z0EJ11"/>
<dbReference type="Proteomes" id="UP000572051">
    <property type="component" value="Unassembled WGS sequence"/>
</dbReference>
<dbReference type="InterPro" id="IPR050950">
    <property type="entry name" value="HTH-type_LysR_regulators"/>
</dbReference>
<keyword evidence="4" id="KW-0804">Transcription</keyword>
<comment type="caution">
    <text evidence="6">The sequence shown here is derived from an EMBL/GenBank/DDBJ whole genome shotgun (WGS) entry which is preliminary data.</text>
</comment>
<keyword evidence="2" id="KW-0805">Transcription regulation</keyword>
<dbReference type="InterPro" id="IPR036390">
    <property type="entry name" value="WH_DNA-bd_sf"/>
</dbReference>
<evidence type="ECO:0000256" key="1">
    <source>
        <dbReference type="ARBA" id="ARBA00009437"/>
    </source>
</evidence>
<gene>
    <name evidence="6" type="ORF">HNR10_000886</name>
</gene>
<dbReference type="Pfam" id="PF03466">
    <property type="entry name" value="LysR_substrate"/>
    <property type="match status" value="1"/>
</dbReference>
<dbReference type="SUPFAM" id="SSF53850">
    <property type="entry name" value="Periplasmic binding protein-like II"/>
    <property type="match status" value="1"/>
</dbReference>
<dbReference type="InterPro" id="IPR005119">
    <property type="entry name" value="LysR_subst-bd"/>
</dbReference>
<dbReference type="PANTHER" id="PTHR30419:SF8">
    <property type="entry name" value="NITROGEN ASSIMILATION TRANSCRIPTIONAL ACTIVATOR-RELATED"/>
    <property type="match status" value="1"/>
</dbReference>
<dbReference type="EMBL" id="JACCFS010000001">
    <property type="protein sequence ID" value="NYJ33005.1"/>
    <property type="molecule type" value="Genomic_DNA"/>
</dbReference>
<name>A0A7Z0EJ11_9ACTN</name>
<reference evidence="6 7" key="1">
    <citation type="submission" date="2020-07" db="EMBL/GenBank/DDBJ databases">
        <title>Sequencing the genomes of 1000 actinobacteria strains.</title>
        <authorList>
            <person name="Klenk H.-P."/>
        </authorList>
    </citation>
    <scope>NUCLEOTIDE SEQUENCE [LARGE SCALE GENOMIC DNA]</scope>
    <source>
        <strain evidence="6 7">DSM 44442</strain>
    </source>
</reference>
<dbReference type="PROSITE" id="PS50931">
    <property type="entry name" value="HTH_LYSR"/>
    <property type="match status" value="1"/>
</dbReference>
<dbReference type="Gene3D" id="1.10.10.10">
    <property type="entry name" value="Winged helix-like DNA-binding domain superfamily/Winged helix DNA-binding domain"/>
    <property type="match status" value="1"/>
</dbReference>
<dbReference type="CDD" id="cd08440">
    <property type="entry name" value="PBP2_LTTR_like_4"/>
    <property type="match status" value="1"/>
</dbReference>
<keyword evidence="3 6" id="KW-0238">DNA-binding</keyword>
<dbReference type="InterPro" id="IPR036388">
    <property type="entry name" value="WH-like_DNA-bd_sf"/>
</dbReference>
<evidence type="ECO:0000259" key="5">
    <source>
        <dbReference type="PROSITE" id="PS50931"/>
    </source>
</evidence>
<keyword evidence="7" id="KW-1185">Reference proteome</keyword>
<dbReference type="GO" id="GO:0003677">
    <property type="term" value="F:DNA binding"/>
    <property type="evidence" value="ECO:0007669"/>
    <property type="project" value="UniProtKB-KW"/>
</dbReference>
<dbReference type="RefSeq" id="WP_179821010.1">
    <property type="nucleotide sequence ID" value="NZ_JACCFS010000001.1"/>
</dbReference>
<dbReference type="PANTHER" id="PTHR30419">
    <property type="entry name" value="HTH-TYPE TRANSCRIPTIONAL REGULATOR YBHD"/>
    <property type="match status" value="1"/>
</dbReference>
<feature type="domain" description="HTH lysR-type" evidence="5">
    <location>
        <begin position="1"/>
        <end position="60"/>
    </location>
</feature>
<evidence type="ECO:0000313" key="6">
    <source>
        <dbReference type="EMBL" id="NYJ33005.1"/>
    </source>
</evidence>
<sequence length="311" mass="33494">MDLSLRQLSVHVAVARTGSFTEAARDLRVAQSSLSRTVLGMERALGVRLFDRTTRRVVCTPEGDELLAVAERVLAVHRAEMTGLERFLGGSRGTVTVATLPSVAASLLPPVIARFRERAPEVDVRILDGMSRTALERLVAGECDLALAVAESVPEDLRARALFQDRFYAVLPSGHRWAGSDRLRWRDLAEERFIAIGTDSSVRAGTEFGFARAGVRPARTIEAGTVSTVGGLLAADLGVSALPSLVGALMSFADHVRVPLVEPVVDRRLSVVTHRYRRLAPAAQALLRLLGDLRAQGHPLPEEVSWAGGAG</sequence>
<evidence type="ECO:0000256" key="3">
    <source>
        <dbReference type="ARBA" id="ARBA00023125"/>
    </source>
</evidence>
<protein>
    <submittedName>
        <fullName evidence="6">DNA-binding transcriptional LysR family regulator</fullName>
    </submittedName>
</protein>
<dbReference type="GO" id="GO:0003700">
    <property type="term" value="F:DNA-binding transcription factor activity"/>
    <property type="evidence" value="ECO:0007669"/>
    <property type="project" value="InterPro"/>
</dbReference>
<evidence type="ECO:0000313" key="7">
    <source>
        <dbReference type="Proteomes" id="UP000572051"/>
    </source>
</evidence>
<dbReference type="PRINTS" id="PR00039">
    <property type="entry name" value="HTHLYSR"/>
</dbReference>
<dbReference type="FunFam" id="1.10.10.10:FF:000001">
    <property type="entry name" value="LysR family transcriptional regulator"/>
    <property type="match status" value="1"/>
</dbReference>
<proteinExistence type="inferred from homology"/>
<dbReference type="InterPro" id="IPR000847">
    <property type="entry name" value="LysR_HTH_N"/>
</dbReference>
<accession>A0A7Z0EJ11</accession>
<evidence type="ECO:0000256" key="4">
    <source>
        <dbReference type="ARBA" id="ARBA00023163"/>
    </source>
</evidence>
<organism evidence="6 7">
    <name type="scientific">Nocardiopsis aegyptia</name>
    <dbReference type="NCBI Taxonomy" id="220378"/>
    <lineage>
        <taxon>Bacteria</taxon>
        <taxon>Bacillati</taxon>
        <taxon>Actinomycetota</taxon>
        <taxon>Actinomycetes</taxon>
        <taxon>Streptosporangiales</taxon>
        <taxon>Nocardiopsidaceae</taxon>
        <taxon>Nocardiopsis</taxon>
    </lineage>
</organism>
<dbReference type="Pfam" id="PF00126">
    <property type="entry name" value="HTH_1"/>
    <property type="match status" value="1"/>
</dbReference>
<dbReference type="Gene3D" id="3.40.190.290">
    <property type="match status" value="1"/>
</dbReference>
<dbReference type="GO" id="GO:0005829">
    <property type="term" value="C:cytosol"/>
    <property type="evidence" value="ECO:0007669"/>
    <property type="project" value="TreeGrafter"/>
</dbReference>
<dbReference type="SUPFAM" id="SSF46785">
    <property type="entry name" value="Winged helix' DNA-binding domain"/>
    <property type="match status" value="1"/>
</dbReference>
<comment type="similarity">
    <text evidence="1">Belongs to the LysR transcriptional regulatory family.</text>
</comment>